<evidence type="ECO:0000313" key="2">
    <source>
        <dbReference type="EMBL" id="NMM01475.1"/>
    </source>
</evidence>
<protein>
    <submittedName>
        <fullName evidence="2">RES family NAD+ phosphorylase</fullName>
    </submittedName>
</protein>
<evidence type="ECO:0000313" key="3">
    <source>
        <dbReference type="Proteomes" id="UP000544134"/>
    </source>
</evidence>
<dbReference type="SMART" id="SM00953">
    <property type="entry name" value="RES"/>
    <property type="match status" value="1"/>
</dbReference>
<dbReference type="EMBL" id="JABBGJ010000031">
    <property type="protein sequence ID" value="NMM01475.1"/>
    <property type="molecule type" value="Genomic_DNA"/>
</dbReference>
<dbReference type="Pfam" id="PF08808">
    <property type="entry name" value="RES"/>
    <property type="match status" value="1"/>
</dbReference>
<comment type="caution">
    <text evidence="2">The sequence shown here is derived from an EMBL/GenBank/DDBJ whole genome shotgun (WGS) entry which is preliminary data.</text>
</comment>
<keyword evidence="3" id="KW-1185">Reference proteome</keyword>
<dbReference type="RefSeq" id="WP_169488313.1">
    <property type="nucleotide sequence ID" value="NZ_JABBGJ010000031.1"/>
</dbReference>
<accession>A0A848INV6</accession>
<name>A0A848INV6_9BURK</name>
<sequence>MGSVLKPPSETPFQLLPVPPGVWYRVHDLDPETGAYAASSFNDSGRGNARFSPLRTPATDAVVPTIYAASTMRGAIMETVLHDVPVPSAGYVHDIERDLASNLHMSAIGVGALRLVNLTSTGLRAAGLKHSDLFDDDKSDYPRTREWALWLWAQYPAAQGLIWMSKQDNQSQAVMLFGDRMTEPFEDLGKTAHIADHEDLIIELLAEMGAMVTPVA</sequence>
<proteinExistence type="predicted"/>
<evidence type="ECO:0000259" key="1">
    <source>
        <dbReference type="SMART" id="SM00953"/>
    </source>
</evidence>
<gene>
    <name evidence="2" type="ORF">HHL24_26495</name>
</gene>
<feature type="domain" description="RES" evidence="1">
    <location>
        <begin position="41"/>
        <end position="191"/>
    </location>
</feature>
<dbReference type="AlphaFoldDB" id="A0A848INV6"/>
<dbReference type="InterPro" id="IPR014914">
    <property type="entry name" value="RES_dom"/>
</dbReference>
<organism evidence="2 3">
    <name type="scientific">Paraburkholderia polaris</name>
    <dbReference type="NCBI Taxonomy" id="2728848"/>
    <lineage>
        <taxon>Bacteria</taxon>
        <taxon>Pseudomonadati</taxon>
        <taxon>Pseudomonadota</taxon>
        <taxon>Betaproteobacteria</taxon>
        <taxon>Burkholderiales</taxon>
        <taxon>Burkholderiaceae</taxon>
        <taxon>Paraburkholderia</taxon>
    </lineage>
</organism>
<dbReference type="Proteomes" id="UP000544134">
    <property type="component" value="Unassembled WGS sequence"/>
</dbReference>
<reference evidence="2 3" key="1">
    <citation type="submission" date="2020-04" db="EMBL/GenBank/DDBJ databases">
        <title>Paraburkholderia sp. RP-4-7 isolated from soil.</title>
        <authorList>
            <person name="Dahal R.H."/>
        </authorList>
    </citation>
    <scope>NUCLEOTIDE SEQUENCE [LARGE SCALE GENOMIC DNA]</scope>
    <source>
        <strain evidence="2 3">RP-4-7</strain>
    </source>
</reference>